<proteinExistence type="predicted"/>
<sequence length="908" mass="100351">MKMPRQQNTKQNSEYENNSENMNRVSRLGMGESLKLLGLYKKFSVMDTAMGHNLMLSAARHKKDPRIAVSAGNDGFVHVFDADTGEIQGSVQLQQSDKVRGITWCEVRPDLLAIQYYQHATEFRSIESGDEESTVGRLDVNLVPAWVSAAPVGASFAAGGRMATHYRLWDDVKQAWQYTVELRKLPVNQTLYTSAMELQNACDGNTFGPYCEDRAHSTEDHNLQTLWTFLAALSNKQGRREFVRILGYGAEGSTSKESRTSVTSNEVTQLTNIMSSMNSSLPRQNGNNGDTVSDDDSTNSERFARQPELDWNRLDNSDWSVLDNLINHGEEVVIDSLLEQKDFSMAFMLARDSTSLMRYVVRRFVSEELAPSQRLFSLIATECFDQLVETFPREHWRRLLALVLMRADRSHLIRTMRRIATRWTEHGGAETIHAAFAAIIASDLELLLSANRDYSLDERIQQAIVLQKVSGANVDADYERLLLDYCEKLIHGGVSDAAWRLLSNFEATDERLLALRHDLFQICGREERTMSREPRNPRSKYVKEIASALSPSRPQLKHPVFPPSSAASSQHLPPPHHRPIGNPPVATTHLPRMPPFPSAAQYPTASSFGGYSPTPSLTTPGMPSFPGYPSTLSPPMHNQLPTVPGFNSVPTPLPPPPIAQTVQTAHVPPSAIPTTYNNYTSYSQANPPVALPAGNSVHGYVQQDRPISTVSASSTGGGIEDAQNWTAGWNDPPSLPGKKSSTSAAPVFEVNWKPLDPTPVTLPNGLPGVASGAPMRAPSAVPSQHQQERREMPQVRLSVEDQAIMDRFYHLIESVISVNRTPVALHKADEAKTRLGCELAPRLAAGRLTLATRQLLWQSCEQASKGDYRSALATCAQMVRAGGDFVEVSAFVPALKSLFSLAQSTFAR</sequence>
<evidence type="ECO:0000256" key="2">
    <source>
        <dbReference type="ARBA" id="ARBA00022574"/>
    </source>
</evidence>
<feature type="region of interest" description="Disordered" evidence="5">
    <location>
        <begin position="708"/>
        <end position="742"/>
    </location>
</feature>
<dbReference type="SUPFAM" id="SSF50978">
    <property type="entry name" value="WD40 repeat-like"/>
    <property type="match status" value="1"/>
</dbReference>
<organism evidence="6 7">
    <name type="scientific">Necator americanus</name>
    <name type="common">Human hookworm</name>
    <dbReference type="NCBI Taxonomy" id="51031"/>
    <lineage>
        <taxon>Eukaryota</taxon>
        <taxon>Metazoa</taxon>
        <taxon>Ecdysozoa</taxon>
        <taxon>Nematoda</taxon>
        <taxon>Chromadorea</taxon>
        <taxon>Rhabditida</taxon>
        <taxon>Rhabditina</taxon>
        <taxon>Rhabditomorpha</taxon>
        <taxon>Strongyloidea</taxon>
        <taxon>Ancylostomatidae</taxon>
        <taxon>Bunostominae</taxon>
        <taxon>Necator</taxon>
    </lineage>
</organism>
<evidence type="ECO:0000313" key="7">
    <source>
        <dbReference type="Proteomes" id="UP001303046"/>
    </source>
</evidence>
<accession>A0ABR1DGX3</accession>
<dbReference type="PANTHER" id="PTHR13923:SF11">
    <property type="entry name" value="SECRETORY 31, ISOFORM D"/>
    <property type="match status" value="1"/>
</dbReference>
<dbReference type="InterPro" id="IPR015943">
    <property type="entry name" value="WD40/YVTN_repeat-like_dom_sf"/>
</dbReference>
<dbReference type="InterPro" id="IPR040251">
    <property type="entry name" value="SEC31-like"/>
</dbReference>
<feature type="compositionally biased region" description="Polar residues" evidence="5">
    <location>
        <begin position="601"/>
        <end position="621"/>
    </location>
</feature>
<keyword evidence="4" id="KW-0653">Protein transport</keyword>
<feature type="region of interest" description="Disordered" evidence="5">
    <location>
        <begin position="1"/>
        <end position="24"/>
    </location>
</feature>
<dbReference type="InterPro" id="IPR036322">
    <property type="entry name" value="WD40_repeat_dom_sf"/>
</dbReference>
<reference evidence="6 7" key="1">
    <citation type="submission" date="2023-08" db="EMBL/GenBank/DDBJ databases">
        <title>A Necator americanus chromosomal reference genome.</title>
        <authorList>
            <person name="Ilik V."/>
            <person name="Petrzelkova K.J."/>
            <person name="Pardy F."/>
            <person name="Fuh T."/>
            <person name="Niatou-Singa F.S."/>
            <person name="Gouil Q."/>
            <person name="Baker L."/>
            <person name="Ritchie M.E."/>
            <person name="Jex A.R."/>
            <person name="Gazzola D."/>
            <person name="Li H."/>
            <person name="Toshio Fujiwara R."/>
            <person name="Zhan B."/>
            <person name="Aroian R.V."/>
            <person name="Pafco B."/>
            <person name="Schwarz E.M."/>
        </authorList>
    </citation>
    <scope>NUCLEOTIDE SEQUENCE [LARGE SCALE GENOMIC DNA]</scope>
    <source>
        <strain evidence="6 7">Aroian</strain>
        <tissue evidence="6">Whole animal</tissue>
    </source>
</reference>
<dbReference type="Proteomes" id="UP001303046">
    <property type="component" value="Unassembled WGS sequence"/>
</dbReference>
<keyword evidence="7" id="KW-1185">Reference proteome</keyword>
<keyword evidence="3" id="KW-0677">Repeat</keyword>
<dbReference type="Gene3D" id="1.25.40.1030">
    <property type="match status" value="1"/>
</dbReference>
<dbReference type="EMBL" id="JAVFWL010000004">
    <property type="protein sequence ID" value="KAK6749448.1"/>
    <property type="molecule type" value="Genomic_DNA"/>
</dbReference>
<feature type="region of interest" description="Disordered" evidence="5">
    <location>
        <begin position="552"/>
        <end position="664"/>
    </location>
</feature>
<gene>
    <name evidence="6" type="primary">Necator_chrIV.g15119</name>
    <name evidence="6" type="ORF">RB195_001824</name>
</gene>
<keyword evidence="1" id="KW-0813">Transport</keyword>
<name>A0ABR1DGX3_NECAM</name>
<evidence type="ECO:0000313" key="6">
    <source>
        <dbReference type="EMBL" id="KAK6749448.1"/>
    </source>
</evidence>
<keyword evidence="2" id="KW-0853">WD repeat</keyword>
<evidence type="ECO:0000256" key="1">
    <source>
        <dbReference type="ARBA" id="ARBA00022448"/>
    </source>
</evidence>
<evidence type="ECO:0000256" key="3">
    <source>
        <dbReference type="ARBA" id="ARBA00022737"/>
    </source>
</evidence>
<dbReference type="Gene3D" id="1.20.940.10">
    <property type="entry name" value="Functional domain of the splicing factor Prp18"/>
    <property type="match status" value="1"/>
</dbReference>
<feature type="region of interest" description="Disordered" evidence="5">
    <location>
        <begin position="277"/>
        <end position="301"/>
    </location>
</feature>
<evidence type="ECO:0000256" key="4">
    <source>
        <dbReference type="ARBA" id="ARBA00022927"/>
    </source>
</evidence>
<feature type="compositionally biased region" description="Polar residues" evidence="5">
    <location>
        <begin position="1"/>
        <end position="11"/>
    </location>
</feature>
<evidence type="ECO:0000256" key="5">
    <source>
        <dbReference type="SAM" id="MobiDB-lite"/>
    </source>
</evidence>
<protein>
    <submittedName>
        <fullName evidence="6">Uncharacterized protein</fullName>
    </submittedName>
</protein>
<dbReference type="Gene3D" id="2.130.10.10">
    <property type="entry name" value="YVTN repeat-like/Quinoprotein amine dehydrogenase"/>
    <property type="match status" value="1"/>
</dbReference>
<feature type="compositionally biased region" description="Low complexity" evidence="5">
    <location>
        <begin position="12"/>
        <end position="23"/>
    </location>
</feature>
<feature type="compositionally biased region" description="Polar residues" evidence="5">
    <location>
        <begin position="277"/>
        <end position="291"/>
    </location>
</feature>
<dbReference type="PANTHER" id="PTHR13923">
    <property type="entry name" value="SEC31-RELATED PROTEIN"/>
    <property type="match status" value="1"/>
</dbReference>
<comment type="caution">
    <text evidence="6">The sequence shown here is derived from an EMBL/GenBank/DDBJ whole genome shotgun (WGS) entry which is preliminary data.</text>
</comment>